<evidence type="ECO:0000256" key="3">
    <source>
        <dbReference type="ARBA" id="ARBA00023004"/>
    </source>
</evidence>
<name>A0ABR2WWE9_9FUNG</name>
<keyword evidence="4" id="KW-0223">Dioxygenase</keyword>
<comment type="similarity">
    <text evidence="1">Belongs to the indoleamine 2,3-dioxygenase family.</text>
</comment>
<evidence type="ECO:0000313" key="4">
    <source>
        <dbReference type="EMBL" id="KAK9765853.1"/>
    </source>
</evidence>
<dbReference type="PANTHER" id="PTHR28657">
    <property type="entry name" value="INDOLEAMINE 2,3-DIOXYGENASE"/>
    <property type="match status" value="1"/>
</dbReference>
<dbReference type="InterPro" id="IPR000898">
    <property type="entry name" value="Indolamine_dOase"/>
</dbReference>
<protein>
    <submittedName>
        <fullName evidence="4">Tryptophan 2,3- dioxygenase</fullName>
        <ecNumber evidence="4">1.13.11.52</ecNumber>
    </submittedName>
</protein>
<accession>A0ABR2WWE9</accession>
<dbReference type="EMBL" id="JASJQH010000218">
    <property type="protein sequence ID" value="KAK9765853.1"/>
    <property type="molecule type" value="Genomic_DNA"/>
</dbReference>
<reference evidence="4 5" key="1">
    <citation type="submission" date="2023-04" db="EMBL/GenBank/DDBJ databases">
        <title>Genome of Basidiobolus ranarum AG-B5.</title>
        <authorList>
            <person name="Stajich J.E."/>
            <person name="Carter-House D."/>
            <person name="Gryganskyi A."/>
        </authorList>
    </citation>
    <scope>NUCLEOTIDE SEQUENCE [LARGE SCALE GENOMIC DNA]</scope>
    <source>
        <strain evidence="4 5">AG-B5</strain>
    </source>
</reference>
<dbReference type="PANTHER" id="PTHR28657:SF5">
    <property type="entry name" value="INDOLEAMINE 2,3-DIOXYGENASE"/>
    <property type="match status" value="1"/>
</dbReference>
<organism evidence="4 5">
    <name type="scientific">Basidiobolus ranarum</name>
    <dbReference type="NCBI Taxonomy" id="34480"/>
    <lineage>
        <taxon>Eukaryota</taxon>
        <taxon>Fungi</taxon>
        <taxon>Fungi incertae sedis</taxon>
        <taxon>Zoopagomycota</taxon>
        <taxon>Entomophthoromycotina</taxon>
        <taxon>Basidiobolomycetes</taxon>
        <taxon>Basidiobolales</taxon>
        <taxon>Basidiobolaceae</taxon>
        <taxon>Basidiobolus</taxon>
    </lineage>
</organism>
<keyword evidence="3" id="KW-0408">Iron</keyword>
<comment type="caution">
    <text evidence="4">The sequence shown here is derived from an EMBL/GenBank/DDBJ whole genome shotgun (WGS) entry which is preliminary data.</text>
</comment>
<keyword evidence="2" id="KW-0479">Metal-binding</keyword>
<gene>
    <name evidence="4" type="primary">BNA2_1</name>
    <name evidence="4" type="ORF">K7432_005492</name>
</gene>
<evidence type="ECO:0000256" key="2">
    <source>
        <dbReference type="ARBA" id="ARBA00022723"/>
    </source>
</evidence>
<keyword evidence="5" id="KW-1185">Reference proteome</keyword>
<evidence type="ECO:0000313" key="5">
    <source>
        <dbReference type="Proteomes" id="UP001479436"/>
    </source>
</evidence>
<dbReference type="Proteomes" id="UP001479436">
    <property type="component" value="Unassembled WGS sequence"/>
</dbReference>
<keyword evidence="4" id="KW-0560">Oxidoreductase</keyword>
<proteinExistence type="inferred from homology"/>
<dbReference type="InterPro" id="IPR037217">
    <property type="entry name" value="Trp/Indoleamine_2_3_dOase-like"/>
</dbReference>
<dbReference type="EC" id="1.13.11.52" evidence="4"/>
<dbReference type="GO" id="GO:0033754">
    <property type="term" value="F:indoleamine 2,3-dioxygenase activity"/>
    <property type="evidence" value="ECO:0007669"/>
    <property type="project" value="UniProtKB-EC"/>
</dbReference>
<dbReference type="SUPFAM" id="SSF140959">
    <property type="entry name" value="Indolic compounds 2,3-dioxygenase-like"/>
    <property type="match status" value="1"/>
</dbReference>
<dbReference type="Pfam" id="PF01231">
    <property type="entry name" value="IDO"/>
    <property type="match status" value="1"/>
</dbReference>
<evidence type="ECO:0000256" key="1">
    <source>
        <dbReference type="ARBA" id="ARBA00007119"/>
    </source>
</evidence>
<dbReference type="Gene3D" id="1.20.58.480">
    <property type="match status" value="1"/>
</dbReference>
<sequence length="496" mass="55680">MSTMDKIPHLEDFGISPETGFLPPNGPLRRLSNPYYEPWELIMDDLKELLLAGKLRQKILQLPLLDVNQLISEAEYQRVFVILSMFTHGFIWGKNEPVSQVLPPCVAVPFIKLSSILDMSPVLCNASIVIWNWRLLDRDGPLDLSNMAMMHTFTGSHDEAWFYLVTAAIEAQGGRALTAVVNAMKAVVDNSPRKVIYWLQKLSETIQKLERILVQMYDKCDPYLFYWKIRTYLAGWKNMSDAGLPHGILYQGVDDVKPYADQEELHTRYRKYAGGSAGQSALIHSLDVALGVQHSATGESKSEEVNDASIKKNKPVNFFMEMRQYMPGKHRRFLEALEIAPSIRQYVQDVSVNQVQISPQIDDSEQEELLGAFDECLEQLRLFRNAHIQMVTRYIVIPAKKGQSGMTAPSNANVSAEFPKAPVPVNTNKVSTSHGIARVVDNDKVVRGTGGTDLIPFLKQVRDETKECKIGTPVIKGASMSDGINASNPTNFNIIR</sequence>